<keyword evidence="3" id="KW-1185">Reference proteome</keyword>
<dbReference type="Proteomes" id="UP000609879">
    <property type="component" value="Unassembled WGS sequence"/>
</dbReference>
<feature type="transmembrane region" description="Helical" evidence="1">
    <location>
        <begin position="75"/>
        <end position="98"/>
    </location>
</feature>
<evidence type="ECO:0000256" key="1">
    <source>
        <dbReference type="SAM" id="Phobius"/>
    </source>
</evidence>
<keyword evidence="1" id="KW-0812">Transmembrane</keyword>
<keyword evidence="1" id="KW-0472">Membrane</keyword>
<dbReference type="EMBL" id="BOMI01000146">
    <property type="protein sequence ID" value="GID78536.1"/>
    <property type="molecule type" value="Genomic_DNA"/>
</dbReference>
<proteinExistence type="predicted"/>
<name>A0ABQ3YEW7_9ACTN</name>
<reference evidence="2 3" key="1">
    <citation type="submission" date="2021-01" db="EMBL/GenBank/DDBJ databases">
        <title>Whole genome shotgun sequence of Actinoplanes deccanensis NBRC 13994.</title>
        <authorList>
            <person name="Komaki H."/>
            <person name="Tamura T."/>
        </authorList>
    </citation>
    <scope>NUCLEOTIDE SEQUENCE [LARGE SCALE GENOMIC DNA]</scope>
    <source>
        <strain evidence="2 3">NBRC 13994</strain>
    </source>
</reference>
<protein>
    <submittedName>
        <fullName evidence="2">Uncharacterized protein</fullName>
    </submittedName>
</protein>
<sequence length="276" mass="30429">MSGIAKTVVVLIVSGIVAIGGFVFANNPGNPTATCQGRVMRAGDTCVETTTTRQEVRTVEQQAEMQRAKRGRYGLGAGIAGSIVFVCAAGYLALLVGVKREKTREDARPQLGLRRKLAEENGWQFTAEDPAIERTFPAKARKDKAQGTFTEVVRGELDGVRFEAFDHSYQRYDKKGVTDERNTVVLFHHPGLLLDDVSVFADQVYPAQATPLVLTKQLQSAMRRLNVTNFTLFEGTVVVARALIRDHKTGKLHDLLRAVRALLDELPATTMDRTRT</sequence>
<organism evidence="2 3">
    <name type="scientific">Paractinoplanes deccanensis</name>
    <dbReference type="NCBI Taxonomy" id="113561"/>
    <lineage>
        <taxon>Bacteria</taxon>
        <taxon>Bacillati</taxon>
        <taxon>Actinomycetota</taxon>
        <taxon>Actinomycetes</taxon>
        <taxon>Micromonosporales</taxon>
        <taxon>Micromonosporaceae</taxon>
        <taxon>Paractinoplanes</taxon>
    </lineage>
</organism>
<evidence type="ECO:0000313" key="3">
    <source>
        <dbReference type="Proteomes" id="UP000609879"/>
    </source>
</evidence>
<evidence type="ECO:0000313" key="2">
    <source>
        <dbReference type="EMBL" id="GID78536.1"/>
    </source>
</evidence>
<feature type="transmembrane region" description="Helical" evidence="1">
    <location>
        <begin position="7"/>
        <end position="25"/>
    </location>
</feature>
<gene>
    <name evidence="2" type="ORF">Ade02nite_71770</name>
</gene>
<accession>A0ABQ3YEW7</accession>
<keyword evidence="1" id="KW-1133">Transmembrane helix</keyword>
<comment type="caution">
    <text evidence="2">The sequence shown here is derived from an EMBL/GenBank/DDBJ whole genome shotgun (WGS) entry which is preliminary data.</text>
</comment>